<proteinExistence type="predicted"/>
<dbReference type="SUPFAM" id="SSF56219">
    <property type="entry name" value="DNase I-like"/>
    <property type="match status" value="1"/>
</dbReference>
<name>A0AAJ6Z9V3_PAPXU</name>
<dbReference type="SUPFAM" id="SSF56672">
    <property type="entry name" value="DNA/RNA polymerases"/>
    <property type="match status" value="1"/>
</dbReference>
<feature type="region of interest" description="Disordered" evidence="1">
    <location>
        <begin position="1"/>
        <end position="21"/>
    </location>
</feature>
<dbReference type="CDD" id="cd01650">
    <property type="entry name" value="RT_nLTR_like"/>
    <property type="match status" value="1"/>
</dbReference>
<dbReference type="Proteomes" id="UP000694872">
    <property type="component" value="Unplaced"/>
</dbReference>
<dbReference type="PANTHER" id="PTHR47510:SF3">
    <property type="entry name" value="ENDO_EXONUCLEASE_PHOSPHATASE DOMAIN-CONTAINING PROTEIN"/>
    <property type="match status" value="1"/>
</dbReference>
<feature type="domain" description="Reverse transcriptase" evidence="2">
    <location>
        <begin position="567"/>
        <end position="831"/>
    </location>
</feature>
<evidence type="ECO:0000259" key="2">
    <source>
        <dbReference type="PROSITE" id="PS50878"/>
    </source>
</evidence>
<dbReference type="Pfam" id="PF00078">
    <property type="entry name" value="RVT_1"/>
    <property type="match status" value="1"/>
</dbReference>
<dbReference type="InterPro" id="IPR043502">
    <property type="entry name" value="DNA/RNA_pol_sf"/>
</dbReference>
<evidence type="ECO:0000313" key="3">
    <source>
        <dbReference type="RefSeq" id="XP_013168065.1"/>
    </source>
</evidence>
<evidence type="ECO:0000256" key="1">
    <source>
        <dbReference type="SAM" id="MobiDB-lite"/>
    </source>
</evidence>
<dbReference type="KEGG" id="pxu:106118052"/>
<feature type="non-terminal residue" evidence="3">
    <location>
        <position position="831"/>
    </location>
</feature>
<dbReference type="Gene3D" id="3.60.10.10">
    <property type="entry name" value="Endonuclease/exonuclease/phosphatase"/>
    <property type="match status" value="1"/>
</dbReference>
<dbReference type="PANTHER" id="PTHR47510">
    <property type="entry name" value="REVERSE TRANSCRIPTASE DOMAIN-CONTAINING PROTEIN"/>
    <property type="match status" value="1"/>
</dbReference>
<reference evidence="3" key="1">
    <citation type="submission" date="2025-08" db="UniProtKB">
        <authorList>
            <consortium name="RefSeq"/>
        </authorList>
    </citation>
    <scope>IDENTIFICATION</scope>
</reference>
<dbReference type="GO" id="GO:0071897">
    <property type="term" value="P:DNA biosynthetic process"/>
    <property type="evidence" value="ECO:0007669"/>
    <property type="project" value="UniProtKB-ARBA"/>
</dbReference>
<protein>
    <submittedName>
        <fullName evidence="3">RNA-directed DNA polymerase from mobile element jockey-like</fullName>
    </submittedName>
</protein>
<dbReference type="InterPro" id="IPR005135">
    <property type="entry name" value="Endo/exonuclease/phosphatase"/>
</dbReference>
<dbReference type="InterPro" id="IPR036691">
    <property type="entry name" value="Endo/exonu/phosph_ase_sf"/>
</dbReference>
<dbReference type="AlphaFoldDB" id="A0AAJ6Z9V3"/>
<dbReference type="RefSeq" id="XP_013168065.1">
    <property type="nucleotide sequence ID" value="XM_013312611.1"/>
</dbReference>
<dbReference type="InterPro" id="IPR000477">
    <property type="entry name" value="RT_dom"/>
</dbReference>
<gene>
    <name evidence="3" type="primary">LOC106118052</name>
</gene>
<dbReference type="Pfam" id="PF14529">
    <property type="entry name" value="Exo_endo_phos_2"/>
    <property type="match status" value="1"/>
</dbReference>
<dbReference type="PROSITE" id="PS50878">
    <property type="entry name" value="RT_POL"/>
    <property type="match status" value="1"/>
</dbReference>
<dbReference type="GeneID" id="106118052"/>
<sequence length="831" mass="92335">MTVGCKENLPQGGTKTTRFGESPSARLRLNSRLESGSKRAGCPAYSGGGTIPLCATGRGKRSKRHITSPATLSVDFCNVRGLRSNLEAVHYHLETTKPALLFLTETQISSPADTSFLHYPGYKLEHRFLPRAGVCVYVREDICSRRLDHLEGRDLSVLWLRVDSDDHPRVYACLYRSHGGNTDTDQLMELVQMGTDSVFEQIPSAEVVVLGDFNAHHAEWLGSRTTDHAGRSVHDFALAYDLTQLVTSPTRIPDVVDHLPSLLDLLLTTHPDSYLVSVDAPLGSSDHCLIRTTVPISRRFRSQPIGLRRVWHYRSADWDRMRSFYASYPWGQVCFNLDNPDADADNPDAVADSIADVVLQGMELFIPSTMVPSGGRSRPWFGRSCKLALRYKRECYRAWAEASVAGDHNSSALKMKYNSASRSFKRVIAKAKSEHVASIGEKLVRLPSGTRAFWSLAKAVQGNFCRPSLPSLRREDDSLAHTAKEKADLLVSLFASNSTLDDTGYSPPKIPGGETSMSEIQFIQRSVRKALLSLDVNKSSGPDGIPPLVLRTCAPELAPVLTRLFRYSYSTGVVPKSWKTALIHPIPKKGNSSEPTNYRPIAITPLFSKIMESTINCQLMRYLEEHQLISDRQYGFRQRRSAGDLLVYLTHRWAEAIENKGEALAVSLDVAKAFDRVWHKGLLSKLSSYGLPEKLLAWIASFLEGRSIRVVVDGACSDPKPINAGVPQGCVLSPTLFLLHINDLLHQSNVHCYADDSTGDALYTARANVSRDSVFEYRNKLVSKLETLLGNVSDWGRQNLVEFNPKKTQVCAFSAKKEPFVANLNFENTPL</sequence>
<organism evidence="3">
    <name type="scientific">Papilio xuthus</name>
    <name type="common">Asian swallowtail butterfly</name>
    <dbReference type="NCBI Taxonomy" id="66420"/>
    <lineage>
        <taxon>Eukaryota</taxon>
        <taxon>Metazoa</taxon>
        <taxon>Ecdysozoa</taxon>
        <taxon>Arthropoda</taxon>
        <taxon>Hexapoda</taxon>
        <taxon>Insecta</taxon>
        <taxon>Pterygota</taxon>
        <taxon>Neoptera</taxon>
        <taxon>Endopterygota</taxon>
        <taxon>Lepidoptera</taxon>
        <taxon>Glossata</taxon>
        <taxon>Ditrysia</taxon>
        <taxon>Papilionoidea</taxon>
        <taxon>Papilionidae</taxon>
        <taxon>Papilioninae</taxon>
        <taxon>Papilio</taxon>
    </lineage>
</organism>
<accession>A0AAJ6Z9V3</accession>
<dbReference type="GO" id="GO:0003824">
    <property type="term" value="F:catalytic activity"/>
    <property type="evidence" value="ECO:0007669"/>
    <property type="project" value="InterPro"/>
</dbReference>